<evidence type="ECO:0000256" key="2">
    <source>
        <dbReference type="ARBA" id="ARBA00009473"/>
    </source>
</evidence>
<evidence type="ECO:0000256" key="7">
    <source>
        <dbReference type="ARBA" id="ARBA00032755"/>
    </source>
</evidence>
<comment type="caution">
    <text evidence="10">The sequence shown here is derived from an EMBL/GenBank/DDBJ whole genome shotgun (WGS) entry which is preliminary data.</text>
</comment>
<gene>
    <name evidence="10" type="ORF">AB6A40_001784</name>
</gene>
<feature type="active site" description="Schiff-base intermediate with acetaldehyde" evidence="9">
    <location>
        <position position="217"/>
    </location>
</feature>
<dbReference type="InterPro" id="IPR011343">
    <property type="entry name" value="DeoC"/>
</dbReference>
<name>A0ABD6EFI9_9BILA</name>
<feature type="active site" description="Proton donor/acceptor" evidence="9">
    <location>
        <position position="253"/>
    </location>
</feature>
<dbReference type="FunFam" id="3.20.20.70:FF:000106">
    <property type="entry name" value="Deoxyribose-phosphate aldolase"/>
    <property type="match status" value="1"/>
</dbReference>
<evidence type="ECO:0000256" key="9">
    <source>
        <dbReference type="PIRSR" id="PIRSR001357-50"/>
    </source>
</evidence>
<evidence type="ECO:0000256" key="5">
    <source>
        <dbReference type="ARBA" id="ARBA00023270"/>
    </source>
</evidence>
<comment type="similarity">
    <text evidence="2">Belongs to the DeoC/FbaB aldolase family. DeoC type 2 subfamily.</text>
</comment>
<evidence type="ECO:0000256" key="8">
    <source>
        <dbReference type="ARBA" id="ARBA00048791"/>
    </source>
</evidence>
<dbReference type="PANTHER" id="PTHR10889">
    <property type="entry name" value="DEOXYRIBOSE-PHOSPHATE ALDOLASE"/>
    <property type="match status" value="1"/>
</dbReference>
<dbReference type="GO" id="GO:0004139">
    <property type="term" value="F:deoxyribose-phosphate aldolase activity"/>
    <property type="evidence" value="ECO:0007669"/>
    <property type="project" value="UniProtKB-EC"/>
</dbReference>
<comment type="pathway">
    <text evidence="1">Carbohydrate degradation; 2-deoxy-D-ribose 1-phosphate degradation; D-glyceraldehyde 3-phosphate and acetaldehyde from 2-deoxy-alpha-D-ribose 1-phosphate: step 2/2.</text>
</comment>
<dbReference type="CDD" id="cd00959">
    <property type="entry name" value="DeoC"/>
    <property type="match status" value="1"/>
</dbReference>
<dbReference type="Pfam" id="PF01791">
    <property type="entry name" value="DeoC"/>
    <property type="match status" value="1"/>
</dbReference>
<sequence>MIAIFSLIRCSVPTFDEELFKKETESQKFDPKTIDAEIVKIKESVSSLRKDKDEVKRVISHIDLTTLAGDDTSQRVEALVDKALAPYPQDATIHTAAVCVYPARVTDVKNHLIKLGKDLRIASVAAGFPSGQYHIESRRLEVELAVADGATEIDIVLNRAAALSQDWSLVFNEVATLKNACGVAHMKTILATGELNSYENIYKASWASMMAGSDFIKTSTGFEKVNATLEAAYVMCVAIKRYHGLTGRKVGFKPAGGIRTLEDALGYRVLVENVLGKEWLTPELFRYGASSLLENVLKDL</sequence>
<dbReference type="InterPro" id="IPR002915">
    <property type="entry name" value="DeoC/FbaB/LacD_aldolase"/>
</dbReference>
<dbReference type="NCBIfam" id="TIGR00126">
    <property type="entry name" value="deoC"/>
    <property type="match status" value="1"/>
</dbReference>
<dbReference type="PANTHER" id="PTHR10889:SF3">
    <property type="entry name" value="DEOXYRIBOSE-PHOSPHATE ALDOLASE"/>
    <property type="match status" value="1"/>
</dbReference>
<evidence type="ECO:0000256" key="1">
    <source>
        <dbReference type="ARBA" id="ARBA00004816"/>
    </source>
</evidence>
<evidence type="ECO:0000313" key="11">
    <source>
        <dbReference type="Proteomes" id="UP001608902"/>
    </source>
</evidence>
<dbReference type="Gene3D" id="3.20.20.70">
    <property type="entry name" value="Aldolase class I"/>
    <property type="match status" value="1"/>
</dbReference>
<dbReference type="PIRSF" id="PIRSF001357">
    <property type="entry name" value="DeoC"/>
    <property type="match status" value="1"/>
</dbReference>
<dbReference type="EMBL" id="JBGFUD010000703">
    <property type="protein sequence ID" value="MFH4975075.1"/>
    <property type="molecule type" value="Genomic_DNA"/>
</dbReference>
<evidence type="ECO:0000256" key="3">
    <source>
        <dbReference type="ARBA" id="ARBA00012515"/>
    </source>
</evidence>
<comment type="catalytic activity">
    <reaction evidence="8">
        <text>2-deoxy-D-ribose 5-phosphate = D-glyceraldehyde 3-phosphate + acetaldehyde</text>
        <dbReference type="Rhea" id="RHEA:12821"/>
        <dbReference type="ChEBI" id="CHEBI:15343"/>
        <dbReference type="ChEBI" id="CHEBI:59776"/>
        <dbReference type="ChEBI" id="CHEBI:62877"/>
        <dbReference type="EC" id="4.1.2.4"/>
    </reaction>
</comment>
<dbReference type="SMART" id="SM01133">
    <property type="entry name" value="DeoC"/>
    <property type="match status" value="1"/>
</dbReference>
<keyword evidence="5 9" id="KW-0704">Schiff base</keyword>
<keyword evidence="11" id="KW-1185">Reference proteome</keyword>
<protein>
    <recommendedName>
        <fullName evidence="3">deoxyribose-phosphate aldolase</fullName>
        <ecNumber evidence="3">4.1.2.4</ecNumber>
    </recommendedName>
    <alternativeName>
        <fullName evidence="7">2-deoxy-D-ribose 5-phosphate aldolase</fullName>
    </alternativeName>
    <alternativeName>
        <fullName evidence="6">Phosphodeoxyriboaldolase</fullName>
    </alternativeName>
</protein>
<dbReference type="EC" id="4.1.2.4" evidence="3"/>
<evidence type="ECO:0000313" key="10">
    <source>
        <dbReference type="EMBL" id="MFH4975075.1"/>
    </source>
</evidence>
<dbReference type="Proteomes" id="UP001608902">
    <property type="component" value="Unassembled WGS sequence"/>
</dbReference>
<dbReference type="InterPro" id="IPR013785">
    <property type="entry name" value="Aldolase_TIM"/>
</dbReference>
<proteinExistence type="inferred from homology"/>
<accession>A0ABD6EFI9</accession>
<organism evidence="10 11">
    <name type="scientific">Gnathostoma spinigerum</name>
    <dbReference type="NCBI Taxonomy" id="75299"/>
    <lineage>
        <taxon>Eukaryota</taxon>
        <taxon>Metazoa</taxon>
        <taxon>Ecdysozoa</taxon>
        <taxon>Nematoda</taxon>
        <taxon>Chromadorea</taxon>
        <taxon>Rhabditida</taxon>
        <taxon>Spirurina</taxon>
        <taxon>Gnathostomatomorpha</taxon>
        <taxon>Gnathostomatoidea</taxon>
        <taxon>Gnathostomatidae</taxon>
        <taxon>Gnathostoma</taxon>
    </lineage>
</organism>
<dbReference type="SUPFAM" id="SSF51569">
    <property type="entry name" value="Aldolase"/>
    <property type="match status" value="1"/>
</dbReference>
<evidence type="ECO:0000256" key="6">
    <source>
        <dbReference type="ARBA" id="ARBA00031814"/>
    </source>
</evidence>
<reference evidence="10 11" key="1">
    <citation type="submission" date="2024-08" db="EMBL/GenBank/DDBJ databases">
        <title>Gnathostoma spinigerum genome.</title>
        <authorList>
            <person name="Gonzalez-Bertolin B."/>
            <person name="Monzon S."/>
            <person name="Zaballos A."/>
            <person name="Jimenez P."/>
            <person name="Dekumyoy P."/>
            <person name="Varona S."/>
            <person name="Cuesta I."/>
            <person name="Sumanam S."/>
            <person name="Adisakwattana P."/>
            <person name="Gasser R.B."/>
            <person name="Hernandez-Gonzalez A."/>
            <person name="Young N.D."/>
            <person name="Perteguer M.J."/>
        </authorList>
    </citation>
    <scope>NUCLEOTIDE SEQUENCE [LARGE SCALE GENOMIC DNA]</scope>
    <source>
        <strain evidence="10">AL3</strain>
        <tissue evidence="10">Liver</tissue>
    </source>
</reference>
<keyword evidence="4" id="KW-0456">Lyase</keyword>
<dbReference type="AlphaFoldDB" id="A0ABD6EFI9"/>
<evidence type="ECO:0000256" key="4">
    <source>
        <dbReference type="ARBA" id="ARBA00023239"/>
    </source>
</evidence>